<dbReference type="AlphaFoldDB" id="C5L925"/>
<organism evidence="3">
    <name type="scientific">Perkinsus marinus (strain ATCC 50983 / TXsc)</name>
    <dbReference type="NCBI Taxonomy" id="423536"/>
    <lineage>
        <taxon>Eukaryota</taxon>
        <taxon>Sar</taxon>
        <taxon>Alveolata</taxon>
        <taxon>Perkinsozoa</taxon>
        <taxon>Perkinsea</taxon>
        <taxon>Perkinsida</taxon>
        <taxon>Perkinsidae</taxon>
        <taxon>Perkinsus</taxon>
    </lineage>
</organism>
<evidence type="ECO:0000313" key="3">
    <source>
        <dbReference type="Proteomes" id="UP000007800"/>
    </source>
</evidence>
<protein>
    <submittedName>
        <fullName evidence="2">Uncharacterized protein</fullName>
    </submittedName>
</protein>
<dbReference type="GeneID" id="9056814"/>
<accession>C5L925</accession>
<gene>
    <name evidence="2" type="ORF">Pmar_PMAR013840</name>
</gene>
<feature type="region of interest" description="Disordered" evidence="1">
    <location>
        <begin position="120"/>
        <end position="144"/>
    </location>
</feature>
<feature type="non-terminal residue" evidence="2">
    <location>
        <position position="1"/>
    </location>
</feature>
<evidence type="ECO:0000313" key="2">
    <source>
        <dbReference type="EMBL" id="EER06789.1"/>
    </source>
</evidence>
<keyword evidence="3" id="KW-1185">Reference proteome</keyword>
<dbReference type="EMBL" id="GG680342">
    <property type="protein sequence ID" value="EER06789.1"/>
    <property type="molecule type" value="Genomic_DNA"/>
</dbReference>
<dbReference type="Proteomes" id="UP000007800">
    <property type="component" value="Unassembled WGS sequence"/>
</dbReference>
<dbReference type="InParanoid" id="C5L925"/>
<evidence type="ECO:0000256" key="1">
    <source>
        <dbReference type="SAM" id="MobiDB-lite"/>
    </source>
</evidence>
<reference evidence="2 3" key="1">
    <citation type="submission" date="2008-07" db="EMBL/GenBank/DDBJ databases">
        <authorList>
            <person name="El-Sayed N."/>
            <person name="Caler E."/>
            <person name="Inman J."/>
            <person name="Amedeo P."/>
            <person name="Hass B."/>
            <person name="Wortman J."/>
        </authorList>
    </citation>
    <scope>NUCLEOTIDE SEQUENCE [LARGE SCALE GENOMIC DNA]</scope>
    <source>
        <strain evidence="3">ATCC 50983 / TXsc</strain>
    </source>
</reference>
<dbReference type="OrthoDB" id="434531at2759"/>
<name>C5L925_PERM5</name>
<sequence length="144" mass="16284">YCQHRRAILSLDPAEAIRCCSSNENGSELTAAEFDDAAIEEMLSAKCDALNLTPPRRGAREQEHSPAWMVQHNASPSNRLLRLLRPPLDPPRVRLRYEGGTNGLGTYHIPHLFEVVEEPERLQSPPHEQQDFSNTLRIGDLHLQ</sequence>
<dbReference type="RefSeq" id="XP_002774973.1">
    <property type="nucleotide sequence ID" value="XM_002774927.1"/>
</dbReference>
<dbReference type="OMA" id="AKCDALN"/>
<proteinExistence type="predicted"/>